<sequence length="278" mass="30005">MCEESVRGQSITCGRDSHSAYMGTCALHCSKPILGWTAVRAEGGGLLTEESKVTARWAGYFEQLYQTDPPAVELDVRSVTIPIADPPMNCDSPSFVETQTVVNWLKWSKAPGICGIYAELLKAGGNAVLVSLHAVLSLLATVRCDDAMSDLFPVVTGVRQGCALAPTLFSTCMDWILGRMSERSSCGASFGNVKISDLNFADDAVIFAETLDILLGALDVLNWESEPLGLQVSWAKTKFQAFNDILDTAILFVPVCDEDVEVRKRFTSLGSDIHVSAG</sequence>
<keyword evidence="3" id="KW-1185">Reference proteome</keyword>
<proteinExistence type="predicted"/>
<dbReference type="GeneTree" id="ENSGT01090000260328"/>
<dbReference type="Pfam" id="PF00078">
    <property type="entry name" value="RVT_1"/>
    <property type="match status" value="1"/>
</dbReference>
<reference evidence="2" key="1">
    <citation type="submission" date="2025-08" db="UniProtKB">
        <authorList>
            <consortium name="Ensembl"/>
        </authorList>
    </citation>
    <scope>IDENTIFICATION</scope>
</reference>
<reference evidence="2" key="2">
    <citation type="submission" date="2025-09" db="UniProtKB">
        <authorList>
            <consortium name="Ensembl"/>
        </authorList>
    </citation>
    <scope>IDENTIFICATION</scope>
</reference>
<protein>
    <recommendedName>
        <fullName evidence="1">Reverse transcriptase domain-containing protein</fullName>
    </recommendedName>
</protein>
<dbReference type="SUPFAM" id="SSF56672">
    <property type="entry name" value="DNA/RNA polymerases"/>
    <property type="match status" value="1"/>
</dbReference>
<dbReference type="Ensembl" id="ENSEBUT00000011391.1">
    <property type="protein sequence ID" value="ENSEBUP00000010836.1"/>
    <property type="gene ID" value="ENSEBUG00000006968.1"/>
</dbReference>
<evidence type="ECO:0000313" key="3">
    <source>
        <dbReference type="Proteomes" id="UP000694388"/>
    </source>
</evidence>
<dbReference type="PANTHER" id="PTHR47027:SF24">
    <property type="entry name" value="RIBONUCLEASE H"/>
    <property type="match status" value="1"/>
</dbReference>
<dbReference type="InterPro" id="IPR043502">
    <property type="entry name" value="DNA/RNA_pol_sf"/>
</dbReference>
<accession>A0A8C4Q754</accession>
<dbReference type="PANTHER" id="PTHR47027">
    <property type="entry name" value="REVERSE TRANSCRIPTASE DOMAIN-CONTAINING PROTEIN"/>
    <property type="match status" value="1"/>
</dbReference>
<evidence type="ECO:0000313" key="2">
    <source>
        <dbReference type="Ensembl" id="ENSEBUP00000010836.1"/>
    </source>
</evidence>
<name>A0A8C4Q754_EPTBU</name>
<organism evidence="2 3">
    <name type="scientific">Eptatretus burgeri</name>
    <name type="common">Inshore hagfish</name>
    <dbReference type="NCBI Taxonomy" id="7764"/>
    <lineage>
        <taxon>Eukaryota</taxon>
        <taxon>Metazoa</taxon>
        <taxon>Chordata</taxon>
        <taxon>Craniata</taxon>
        <taxon>Vertebrata</taxon>
        <taxon>Cyclostomata</taxon>
        <taxon>Myxini</taxon>
        <taxon>Myxiniformes</taxon>
        <taxon>Myxinidae</taxon>
        <taxon>Eptatretinae</taxon>
        <taxon>Eptatretus</taxon>
    </lineage>
</organism>
<feature type="domain" description="Reverse transcriptase" evidence="1">
    <location>
        <begin position="143"/>
        <end position="241"/>
    </location>
</feature>
<evidence type="ECO:0000259" key="1">
    <source>
        <dbReference type="Pfam" id="PF00078"/>
    </source>
</evidence>
<dbReference type="InterPro" id="IPR000477">
    <property type="entry name" value="RT_dom"/>
</dbReference>
<dbReference type="Proteomes" id="UP000694388">
    <property type="component" value="Unplaced"/>
</dbReference>
<dbReference type="AlphaFoldDB" id="A0A8C4Q754"/>